<dbReference type="Pfam" id="PF13510">
    <property type="entry name" value="Fer2_4"/>
    <property type="match status" value="1"/>
</dbReference>
<dbReference type="SUPFAM" id="SSF54292">
    <property type="entry name" value="2Fe-2S ferredoxin-like"/>
    <property type="match status" value="1"/>
</dbReference>
<dbReference type="AlphaFoldDB" id="A0A5P2QQ11"/>
<sequence length="97" mass="10399">MPRRIDPEGATLSFTFEGRRIEAQAGDSVASALTAAGIRDLRDSVVSGQPRGIYCMMGACFDCLVEIDGQPNRQACMTPLTEGLTVCRQRGAAEVHP</sequence>
<dbReference type="PROSITE" id="PS51085">
    <property type="entry name" value="2FE2S_FER_2"/>
    <property type="match status" value="1"/>
</dbReference>
<evidence type="ECO:0000313" key="4">
    <source>
        <dbReference type="Proteomes" id="UP000324507"/>
    </source>
</evidence>
<keyword evidence="1" id="KW-0560">Oxidoreductase</keyword>
<dbReference type="Gene3D" id="3.10.20.440">
    <property type="entry name" value="2Fe-2S iron-sulphur cluster binding domain, sarcosine oxidase, alpha subunit, N-terminal domain"/>
    <property type="match status" value="1"/>
</dbReference>
<evidence type="ECO:0000256" key="1">
    <source>
        <dbReference type="ARBA" id="ARBA00023002"/>
    </source>
</evidence>
<name>A0A5P2QQ11_9RHOB</name>
<dbReference type="EMBL" id="CP044081">
    <property type="protein sequence ID" value="QEU07509.1"/>
    <property type="molecule type" value="Genomic_DNA"/>
</dbReference>
<organism evidence="3 4">
    <name type="scientific">Paracoccus yeei</name>
    <dbReference type="NCBI Taxonomy" id="147645"/>
    <lineage>
        <taxon>Bacteria</taxon>
        <taxon>Pseudomonadati</taxon>
        <taxon>Pseudomonadota</taxon>
        <taxon>Alphaproteobacteria</taxon>
        <taxon>Rhodobacterales</taxon>
        <taxon>Paracoccaceae</taxon>
        <taxon>Paracoccus</taxon>
    </lineage>
</organism>
<evidence type="ECO:0000259" key="2">
    <source>
        <dbReference type="PROSITE" id="PS51085"/>
    </source>
</evidence>
<dbReference type="GO" id="GO:0016491">
    <property type="term" value="F:oxidoreductase activity"/>
    <property type="evidence" value="ECO:0007669"/>
    <property type="project" value="UniProtKB-KW"/>
</dbReference>
<gene>
    <name evidence="3" type="ORF">FOB51_05535</name>
</gene>
<reference evidence="3 4" key="1">
    <citation type="submission" date="2019-09" db="EMBL/GenBank/DDBJ databases">
        <title>FDA dAtabase for Regulatory Grade micrObial Sequences (FDA-ARGOS): Supporting development and validation of Infectious Disease Dx tests.</title>
        <authorList>
            <person name="Sciortino C."/>
            <person name="Tallon L."/>
            <person name="Sadzewicz L."/>
            <person name="Vavikolanu K."/>
            <person name="Mehta A."/>
            <person name="Aluvathingal J."/>
            <person name="Nadendla S."/>
            <person name="Nandy P."/>
            <person name="Geyer C."/>
            <person name="Yan Y."/>
            <person name="Sichtig H."/>
        </authorList>
    </citation>
    <scope>NUCLEOTIDE SEQUENCE [LARGE SCALE GENOMIC DNA]</scope>
    <source>
        <strain evidence="3 4">FDAARGOS_643</strain>
    </source>
</reference>
<dbReference type="RefSeq" id="WP_150350002.1">
    <property type="nucleotide sequence ID" value="NZ_CALTWI010000005.1"/>
</dbReference>
<protein>
    <submittedName>
        <fullName evidence="3">(2Fe-2S)-binding protein</fullName>
    </submittedName>
</protein>
<dbReference type="GO" id="GO:0051536">
    <property type="term" value="F:iron-sulfur cluster binding"/>
    <property type="evidence" value="ECO:0007669"/>
    <property type="project" value="InterPro"/>
</dbReference>
<dbReference type="InterPro" id="IPR001041">
    <property type="entry name" value="2Fe-2S_ferredoxin-type"/>
</dbReference>
<dbReference type="Proteomes" id="UP000324507">
    <property type="component" value="Chromosome"/>
</dbReference>
<proteinExistence type="predicted"/>
<accession>A0A5P2QQ11</accession>
<evidence type="ECO:0000313" key="3">
    <source>
        <dbReference type="EMBL" id="QEU07509.1"/>
    </source>
</evidence>
<dbReference type="InterPro" id="IPR036010">
    <property type="entry name" value="2Fe-2S_ferredoxin-like_sf"/>
</dbReference>
<dbReference type="InterPro" id="IPR042204">
    <property type="entry name" value="2Fe-2S-bd_N"/>
</dbReference>
<feature type="domain" description="2Fe-2S ferredoxin-type" evidence="2">
    <location>
        <begin position="10"/>
        <end position="92"/>
    </location>
</feature>